<dbReference type="PANTHER" id="PTHR43133:SF46">
    <property type="entry name" value="RNA POLYMERASE SIGMA-70 FACTOR ECF SUBFAMILY"/>
    <property type="match status" value="1"/>
</dbReference>
<dbReference type="EMBL" id="CP112998">
    <property type="protein sequence ID" value="WAC12547.1"/>
    <property type="molecule type" value="Genomic_DNA"/>
</dbReference>
<feature type="domain" description="RNA polymerase sigma factor 70 region 4 type 2" evidence="6">
    <location>
        <begin position="122"/>
        <end position="174"/>
    </location>
</feature>
<feature type="domain" description="RNA polymerase sigma-70 region 2" evidence="5">
    <location>
        <begin position="27"/>
        <end position="90"/>
    </location>
</feature>
<organism evidence="7 8">
    <name type="scientific">Dyadobacter pollutisoli</name>
    <dbReference type="NCBI Taxonomy" id="2910158"/>
    <lineage>
        <taxon>Bacteria</taxon>
        <taxon>Pseudomonadati</taxon>
        <taxon>Bacteroidota</taxon>
        <taxon>Cytophagia</taxon>
        <taxon>Cytophagales</taxon>
        <taxon>Spirosomataceae</taxon>
        <taxon>Dyadobacter</taxon>
    </lineage>
</organism>
<dbReference type="InterPro" id="IPR014284">
    <property type="entry name" value="RNA_pol_sigma-70_dom"/>
</dbReference>
<dbReference type="NCBIfam" id="TIGR02985">
    <property type="entry name" value="Sig70_bacteroi1"/>
    <property type="match status" value="1"/>
</dbReference>
<dbReference type="Gene3D" id="1.10.10.10">
    <property type="entry name" value="Winged helix-like DNA-binding domain superfamily/Winged helix DNA-binding domain"/>
    <property type="match status" value="1"/>
</dbReference>
<dbReference type="InterPro" id="IPR013324">
    <property type="entry name" value="RNA_pol_sigma_r3/r4-like"/>
</dbReference>
<dbReference type="SUPFAM" id="SSF88946">
    <property type="entry name" value="Sigma2 domain of RNA polymerase sigma factors"/>
    <property type="match status" value="1"/>
</dbReference>
<dbReference type="SUPFAM" id="SSF88659">
    <property type="entry name" value="Sigma3 and sigma4 domains of RNA polymerase sigma factors"/>
    <property type="match status" value="1"/>
</dbReference>
<evidence type="ECO:0000256" key="1">
    <source>
        <dbReference type="ARBA" id="ARBA00010641"/>
    </source>
</evidence>
<dbReference type="InterPro" id="IPR007627">
    <property type="entry name" value="RNA_pol_sigma70_r2"/>
</dbReference>
<proteinExistence type="inferred from homology"/>
<dbReference type="InterPro" id="IPR013325">
    <property type="entry name" value="RNA_pol_sigma_r2"/>
</dbReference>
<comment type="similarity">
    <text evidence="1">Belongs to the sigma-70 factor family. ECF subfamily.</text>
</comment>
<dbReference type="Gene3D" id="1.10.1740.10">
    <property type="match status" value="1"/>
</dbReference>
<evidence type="ECO:0000256" key="2">
    <source>
        <dbReference type="ARBA" id="ARBA00023015"/>
    </source>
</evidence>
<dbReference type="InterPro" id="IPR036388">
    <property type="entry name" value="WH-like_DNA-bd_sf"/>
</dbReference>
<name>A0A9E8NCM6_9BACT</name>
<dbReference type="NCBIfam" id="TIGR02937">
    <property type="entry name" value="sigma70-ECF"/>
    <property type="match status" value="1"/>
</dbReference>
<dbReference type="GO" id="GO:0016987">
    <property type="term" value="F:sigma factor activity"/>
    <property type="evidence" value="ECO:0007669"/>
    <property type="project" value="UniProtKB-KW"/>
</dbReference>
<dbReference type="GO" id="GO:0003677">
    <property type="term" value="F:DNA binding"/>
    <property type="evidence" value="ECO:0007669"/>
    <property type="project" value="InterPro"/>
</dbReference>
<evidence type="ECO:0000313" key="7">
    <source>
        <dbReference type="EMBL" id="WAC12547.1"/>
    </source>
</evidence>
<protein>
    <submittedName>
        <fullName evidence="7">RNA polymerase sigma-70 factor</fullName>
    </submittedName>
</protein>
<dbReference type="AlphaFoldDB" id="A0A9E8NCM6"/>
<keyword evidence="4" id="KW-0804">Transcription</keyword>
<dbReference type="InterPro" id="IPR013249">
    <property type="entry name" value="RNA_pol_sigma70_r4_t2"/>
</dbReference>
<accession>A0A9E8NCM6</accession>
<keyword evidence="2" id="KW-0805">Transcription regulation</keyword>
<dbReference type="InterPro" id="IPR014327">
    <property type="entry name" value="RNA_pol_sigma70_bacteroid"/>
</dbReference>
<dbReference type="Pfam" id="PF04542">
    <property type="entry name" value="Sigma70_r2"/>
    <property type="match status" value="1"/>
</dbReference>
<dbReference type="GO" id="GO:0006352">
    <property type="term" value="P:DNA-templated transcription initiation"/>
    <property type="evidence" value="ECO:0007669"/>
    <property type="project" value="InterPro"/>
</dbReference>
<evidence type="ECO:0000313" key="8">
    <source>
        <dbReference type="Proteomes" id="UP001164653"/>
    </source>
</evidence>
<evidence type="ECO:0000256" key="3">
    <source>
        <dbReference type="ARBA" id="ARBA00023082"/>
    </source>
</evidence>
<evidence type="ECO:0000259" key="5">
    <source>
        <dbReference type="Pfam" id="PF04542"/>
    </source>
</evidence>
<dbReference type="KEGG" id="dpf:ON006_01005"/>
<keyword evidence="8" id="KW-1185">Reference proteome</keyword>
<dbReference type="PANTHER" id="PTHR43133">
    <property type="entry name" value="RNA POLYMERASE ECF-TYPE SIGMA FACTO"/>
    <property type="match status" value="1"/>
</dbReference>
<keyword evidence="3" id="KW-0731">Sigma factor</keyword>
<evidence type="ECO:0000256" key="4">
    <source>
        <dbReference type="ARBA" id="ARBA00023163"/>
    </source>
</evidence>
<gene>
    <name evidence="7" type="ORF">ON006_01005</name>
</gene>
<dbReference type="RefSeq" id="WP_244823247.1">
    <property type="nucleotide sequence ID" value="NZ_CP112998.1"/>
</dbReference>
<evidence type="ECO:0000259" key="6">
    <source>
        <dbReference type="Pfam" id="PF08281"/>
    </source>
</evidence>
<sequence>MPNIYIGDSDLVEGLRLGDEDAFEQIYDRYWHKLYRVAENKVRASDEAKEIVQDIFLDLWVRRGTVSIGELEHYLLGAVKFKVLDFFKKEIVRRNYDKFVFINMSEADWDTEEELAYNDLNQSLIACIDQLPPKTRVVFELSKLQHKPNVEIAKILKMSTRSVEYHLSQGLKTLRIQLQDYSIYVLLLIAHYFSK</sequence>
<dbReference type="Proteomes" id="UP001164653">
    <property type="component" value="Chromosome"/>
</dbReference>
<dbReference type="Pfam" id="PF08281">
    <property type="entry name" value="Sigma70_r4_2"/>
    <property type="match status" value="1"/>
</dbReference>
<reference evidence="7" key="1">
    <citation type="submission" date="2022-11" db="EMBL/GenBank/DDBJ databases">
        <title>Dyadobacter pollutisoli sp. nov., isolated from plastic dumped soil.</title>
        <authorList>
            <person name="Kim J.M."/>
            <person name="Kim K.R."/>
            <person name="Lee J.K."/>
            <person name="Hao L."/>
            <person name="Jeon C.O."/>
        </authorList>
    </citation>
    <scope>NUCLEOTIDE SEQUENCE</scope>
    <source>
        <strain evidence="7">U1</strain>
    </source>
</reference>
<dbReference type="InterPro" id="IPR039425">
    <property type="entry name" value="RNA_pol_sigma-70-like"/>
</dbReference>